<dbReference type="Proteomes" id="UP000332515">
    <property type="component" value="Unassembled WGS sequence"/>
</dbReference>
<accession>A0A6A7XZT7</accession>
<keyword evidence="4" id="KW-1185">Reference proteome</keyword>
<evidence type="ECO:0000259" key="2">
    <source>
        <dbReference type="Pfam" id="PF04993"/>
    </source>
</evidence>
<name>A0A6A7XZT7_9HYPH</name>
<feature type="region of interest" description="Disordered" evidence="1">
    <location>
        <begin position="104"/>
        <end position="136"/>
    </location>
</feature>
<dbReference type="Gene3D" id="3.30.1460.30">
    <property type="entry name" value="YgaC/TfoX-N like chaperone"/>
    <property type="match status" value="1"/>
</dbReference>
<dbReference type="InterPro" id="IPR007076">
    <property type="entry name" value="TfoX_N"/>
</dbReference>
<dbReference type="AlphaFoldDB" id="A0A6A7XZT7"/>
<evidence type="ECO:0000313" key="3">
    <source>
        <dbReference type="EMBL" id="MQT11637.1"/>
    </source>
</evidence>
<proteinExistence type="predicted"/>
<feature type="compositionally biased region" description="Polar residues" evidence="1">
    <location>
        <begin position="126"/>
        <end position="136"/>
    </location>
</feature>
<gene>
    <name evidence="3" type="ORF">F0357_02900</name>
</gene>
<feature type="domain" description="TfoX N-terminal" evidence="2">
    <location>
        <begin position="10"/>
        <end position="97"/>
    </location>
</feature>
<protein>
    <submittedName>
        <fullName evidence="3">TfoX/Sxy family protein</fullName>
    </submittedName>
</protein>
<evidence type="ECO:0000256" key="1">
    <source>
        <dbReference type="SAM" id="MobiDB-lite"/>
    </source>
</evidence>
<dbReference type="EMBL" id="VWNA01000001">
    <property type="protein sequence ID" value="MQT11637.1"/>
    <property type="molecule type" value="Genomic_DNA"/>
</dbReference>
<comment type="caution">
    <text evidence="3">The sequence shown here is derived from an EMBL/GenBank/DDBJ whole genome shotgun (WGS) entry which is preliminary data.</text>
</comment>
<reference evidence="3 4" key="1">
    <citation type="submission" date="2019-09" db="EMBL/GenBank/DDBJ databases">
        <title>Segnochrobactrum spirostomi gen. nov., sp. nov., isolated from the ciliate Spirostomum cf. yagiui and description of a novel family, Segnochrobactraceae fam. nov. within the order Rhizobiales of the class Alphaproteobacteria.</title>
        <authorList>
            <person name="Akter S."/>
            <person name="Shazib S.U.A."/>
            <person name="Shin M.K."/>
        </authorList>
    </citation>
    <scope>NUCLEOTIDE SEQUENCE [LARGE SCALE GENOMIC DNA]</scope>
    <source>
        <strain evidence="3 4">Sp-1</strain>
    </source>
</reference>
<sequence length="136" mass="15040">MLDEDFLFEVFGPFGRVRLKRMFGGRAIYLDGLVVALEIGEVVYLKADAVTEDAFRDEGLDQFVYEAKGRVVRLPYWRCPEAAFDDAEALRPWIERARGASLRAEAAKAAKGPPKPRGPAKRPKSKTTPGSGQPTA</sequence>
<dbReference type="RefSeq" id="WP_153478548.1">
    <property type="nucleotide sequence ID" value="NZ_VWNA01000001.1"/>
</dbReference>
<evidence type="ECO:0000313" key="4">
    <source>
        <dbReference type="Proteomes" id="UP000332515"/>
    </source>
</evidence>
<organism evidence="3 4">
    <name type="scientific">Segnochrobactrum spirostomi</name>
    <dbReference type="NCBI Taxonomy" id="2608987"/>
    <lineage>
        <taxon>Bacteria</taxon>
        <taxon>Pseudomonadati</taxon>
        <taxon>Pseudomonadota</taxon>
        <taxon>Alphaproteobacteria</taxon>
        <taxon>Hyphomicrobiales</taxon>
        <taxon>Segnochrobactraceae</taxon>
        <taxon>Segnochrobactrum</taxon>
    </lineage>
</organism>
<dbReference type="Pfam" id="PF04993">
    <property type="entry name" value="TfoX_N"/>
    <property type="match status" value="1"/>
</dbReference>
<dbReference type="SUPFAM" id="SSF159894">
    <property type="entry name" value="YgaC/TfoX-N like"/>
    <property type="match status" value="1"/>
</dbReference>